<dbReference type="InterPro" id="IPR006202">
    <property type="entry name" value="Neur_chan_lig-bd"/>
</dbReference>
<evidence type="ECO:0000259" key="14">
    <source>
        <dbReference type="Pfam" id="PF02932"/>
    </source>
</evidence>
<dbReference type="Gene3D" id="2.70.170.10">
    <property type="entry name" value="Neurotransmitter-gated ion-channel ligand-binding domain"/>
    <property type="match status" value="1"/>
</dbReference>
<accession>A0ABP1S3J4</accession>
<feature type="region of interest" description="Disordered" evidence="11">
    <location>
        <begin position="416"/>
        <end position="447"/>
    </location>
</feature>
<comment type="caution">
    <text evidence="15">The sequence shown here is derived from an EMBL/GenBank/DDBJ whole genome shotgun (WGS) entry which is preliminary data.</text>
</comment>
<name>A0ABP1S3J4_9HEXA</name>
<evidence type="ECO:0000259" key="13">
    <source>
        <dbReference type="Pfam" id="PF02931"/>
    </source>
</evidence>
<evidence type="ECO:0000256" key="10">
    <source>
        <dbReference type="ARBA" id="ARBA00023303"/>
    </source>
</evidence>
<feature type="transmembrane region" description="Helical" evidence="12">
    <location>
        <begin position="390"/>
        <end position="409"/>
    </location>
</feature>
<evidence type="ECO:0000256" key="3">
    <source>
        <dbReference type="ARBA" id="ARBA00022448"/>
    </source>
</evidence>
<evidence type="ECO:0000256" key="7">
    <source>
        <dbReference type="ARBA" id="ARBA00022989"/>
    </source>
</evidence>
<evidence type="ECO:0000256" key="11">
    <source>
        <dbReference type="SAM" id="MobiDB-lite"/>
    </source>
</evidence>
<dbReference type="Pfam" id="PF02931">
    <property type="entry name" value="Neur_chan_LBD"/>
    <property type="match status" value="1"/>
</dbReference>
<keyword evidence="9 12" id="KW-0472">Membrane</keyword>
<dbReference type="CDD" id="cd19049">
    <property type="entry name" value="LGIC_TM_anion"/>
    <property type="match status" value="1"/>
</dbReference>
<keyword evidence="5 12" id="KW-0812">Transmembrane</keyword>
<proteinExistence type="predicted"/>
<protein>
    <recommendedName>
        <fullName evidence="17">Glutamate-gated chloride channel</fullName>
    </recommendedName>
</protein>
<sequence>MPKSTIISALNITRLAATSSGTYCDSLQFDLQNEGRNYLFKKIFNMVGNKLLPILVAACALLPILGPVVADEMVSQPRHPALRISSDLSEKAALDHLISKDRYDKRLLPPSKDDLPVNVSVLLLTLASPDESSLKYEVEFLLHLVWMDKRLKHEIYDSTSGTAPPYIAGVHEAIPMRYNPRRRVYLDALHHWGRVWVPDVYFVKHGDFRSNLDPVNVALRIFANGTVNLTTRRHLILSCQGNLAIFPFDDPICTFSIESISHEKDALEFRWQTDAGVLRKSPNLTFLNAYLAQNETSYCESSHWRGNYSCLKVELVFNRDRAYYFTTVFIPDIILVTSSFITFWLEWNAVPARVMLGVTTMLNFFTTSNTFRSTLPVVSNLTAMNIWDGFSMFFIYASLLEFVFVNYIGRKRPRRPYEPGDPRSSAQLNKAEGDQMESPVGQQQSGNNPTDIVACATCPSPTHAAAATLGFSIPAVNMLRNRIIENPIRVAKTIDVVSRIVFPIAYSIFLIFFFVKHKAFV</sequence>
<evidence type="ECO:0000313" key="16">
    <source>
        <dbReference type="Proteomes" id="UP001642540"/>
    </source>
</evidence>
<feature type="domain" description="Neurotransmitter-gated ion-channel transmembrane" evidence="14">
    <location>
        <begin position="329"/>
        <end position="437"/>
    </location>
</feature>
<keyword evidence="3" id="KW-0813">Transport</keyword>
<dbReference type="Proteomes" id="UP001642540">
    <property type="component" value="Unassembled WGS sequence"/>
</dbReference>
<feature type="transmembrane region" description="Helical" evidence="12">
    <location>
        <begin position="322"/>
        <end position="345"/>
    </location>
</feature>
<evidence type="ECO:0000256" key="9">
    <source>
        <dbReference type="ARBA" id="ARBA00023136"/>
    </source>
</evidence>
<reference evidence="15 16" key="1">
    <citation type="submission" date="2024-08" db="EMBL/GenBank/DDBJ databases">
        <authorList>
            <person name="Cucini C."/>
            <person name="Frati F."/>
        </authorList>
    </citation>
    <scope>NUCLEOTIDE SEQUENCE [LARGE SCALE GENOMIC DNA]</scope>
</reference>
<dbReference type="InterPro" id="IPR006028">
    <property type="entry name" value="GABAA/Glycine_rcpt"/>
</dbReference>
<comment type="subcellular location">
    <subcellularLocation>
        <location evidence="2">Cell membrane</location>
    </subcellularLocation>
    <subcellularLocation>
        <location evidence="1">Membrane</location>
        <topology evidence="1">Multi-pass membrane protein</topology>
    </subcellularLocation>
</comment>
<keyword evidence="16" id="KW-1185">Reference proteome</keyword>
<evidence type="ECO:0000256" key="12">
    <source>
        <dbReference type="SAM" id="Phobius"/>
    </source>
</evidence>
<evidence type="ECO:0000256" key="4">
    <source>
        <dbReference type="ARBA" id="ARBA00022475"/>
    </source>
</evidence>
<dbReference type="InterPro" id="IPR036719">
    <property type="entry name" value="Neuro-gated_channel_TM_sf"/>
</dbReference>
<dbReference type="SUPFAM" id="SSF90112">
    <property type="entry name" value="Neurotransmitter-gated ion-channel transmembrane pore"/>
    <property type="match status" value="1"/>
</dbReference>
<evidence type="ECO:0000256" key="2">
    <source>
        <dbReference type="ARBA" id="ARBA00004236"/>
    </source>
</evidence>
<organism evidence="15 16">
    <name type="scientific">Orchesella dallaii</name>
    <dbReference type="NCBI Taxonomy" id="48710"/>
    <lineage>
        <taxon>Eukaryota</taxon>
        <taxon>Metazoa</taxon>
        <taxon>Ecdysozoa</taxon>
        <taxon>Arthropoda</taxon>
        <taxon>Hexapoda</taxon>
        <taxon>Collembola</taxon>
        <taxon>Entomobryomorpha</taxon>
        <taxon>Entomobryoidea</taxon>
        <taxon>Orchesellidae</taxon>
        <taxon>Orchesellinae</taxon>
        <taxon>Orchesella</taxon>
    </lineage>
</organism>
<dbReference type="PRINTS" id="PR00253">
    <property type="entry name" value="GABAARECEPTR"/>
</dbReference>
<dbReference type="Pfam" id="PF02932">
    <property type="entry name" value="Neur_chan_memb"/>
    <property type="match status" value="1"/>
</dbReference>
<keyword evidence="4" id="KW-1003">Cell membrane</keyword>
<feature type="transmembrane region" description="Helical" evidence="12">
    <location>
        <begin position="496"/>
        <end position="515"/>
    </location>
</feature>
<evidence type="ECO:0000256" key="1">
    <source>
        <dbReference type="ARBA" id="ARBA00004141"/>
    </source>
</evidence>
<dbReference type="InterPro" id="IPR006029">
    <property type="entry name" value="Neurotrans-gated_channel_TM"/>
</dbReference>
<evidence type="ECO:0000313" key="15">
    <source>
        <dbReference type="EMBL" id="CAL8143195.1"/>
    </source>
</evidence>
<evidence type="ECO:0000256" key="8">
    <source>
        <dbReference type="ARBA" id="ARBA00023065"/>
    </source>
</evidence>
<keyword evidence="7 12" id="KW-1133">Transmembrane helix</keyword>
<dbReference type="InterPro" id="IPR038050">
    <property type="entry name" value="Neuro_actylchol_rec"/>
</dbReference>
<evidence type="ECO:0008006" key="17">
    <source>
        <dbReference type="Google" id="ProtNLM"/>
    </source>
</evidence>
<feature type="transmembrane region" description="Helical" evidence="12">
    <location>
        <begin position="51"/>
        <end position="70"/>
    </location>
</feature>
<keyword evidence="10" id="KW-0407">Ion channel</keyword>
<dbReference type="EMBL" id="CAXLJM020000151">
    <property type="protein sequence ID" value="CAL8143195.1"/>
    <property type="molecule type" value="Genomic_DNA"/>
</dbReference>
<dbReference type="InterPro" id="IPR036734">
    <property type="entry name" value="Neur_chan_lig-bd_sf"/>
</dbReference>
<evidence type="ECO:0000256" key="5">
    <source>
        <dbReference type="ARBA" id="ARBA00022692"/>
    </source>
</evidence>
<keyword evidence="8" id="KW-0406">Ion transport</keyword>
<dbReference type="Gene3D" id="1.20.58.390">
    <property type="entry name" value="Neurotransmitter-gated ion-channel transmembrane domain"/>
    <property type="match status" value="1"/>
</dbReference>
<feature type="domain" description="Neurotransmitter-gated ion-channel ligand-binding" evidence="13">
    <location>
        <begin position="91"/>
        <end position="309"/>
    </location>
</feature>
<gene>
    <name evidence="15" type="ORF">ODALV1_LOCUS29340</name>
</gene>
<evidence type="ECO:0000256" key="6">
    <source>
        <dbReference type="ARBA" id="ARBA00022729"/>
    </source>
</evidence>
<dbReference type="InterPro" id="IPR006201">
    <property type="entry name" value="Neur_channel"/>
</dbReference>
<dbReference type="CDD" id="cd18987">
    <property type="entry name" value="LGIC_ECD_anion"/>
    <property type="match status" value="1"/>
</dbReference>
<dbReference type="PANTHER" id="PTHR18945">
    <property type="entry name" value="NEUROTRANSMITTER GATED ION CHANNEL"/>
    <property type="match status" value="1"/>
</dbReference>
<keyword evidence="6" id="KW-0732">Signal</keyword>
<dbReference type="SUPFAM" id="SSF63712">
    <property type="entry name" value="Nicotinic receptor ligand binding domain-like"/>
    <property type="match status" value="2"/>
</dbReference>